<evidence type="ECO:0000313" key="2">
    <source>
        <dbReference type="Proteomes" id="UP000887159"/>
    </source>
</evidence>
<dbReference type="AlphaFoldDB" id="A0A8X6RD39"/>
<reference evidence="1" key="1">
    <citation type="submission" date="2020-08" db="EMBL/GenBank/DDBJ databases">
        <title>Multicomponent nature underlies the extraordinary mechanical properties of spider dragline silk.</title>
        <authorList>
            <person name="Kono N."/>
            <person name="Nakamura H."/>
            <person name="Mori M."/>
            <person name="Yoshida Y."/>
            <person name="Ohtoshi R."/>
            <person name="Malay A.D."/>
            <person name="Moran D.A.P."/>
            <person name="Tomita M."/>
            <person name="Numata K."/>
            <person name="Arakawa K."/>
        </authorList>
    </citation>
    <scope>NUCLEOTIDE SEQUENCE</scope>
</reference>
<dbReference type="Proteomes" id="UP000887159">
    <property type="component" value="Unassembled WGS sequence"/>
</dbReference>
<accession>A0A8X6RD39</accession>
<organism evidence="1 2">
    <name type="scientific">Trichonephila clavipes</name>
    <name type="common">Golden silk orbweaver</name>
    <name type="synonym">Nephila clavipes</name>
    <dbReference type="NCBI Taxonomy" id="2585209"/>
    <lineage>
        <taxon>Eukaryota</taxon>
        <taxon>Metazoa</taxon>
        <taxon>Ecdysozoa</taxon>
        <taxon>Arthropoda</taxon>
        <taxon>Chelicerata</taxon>
        <taxon>Arachnida</taxon>
        <taxon>Araneae</taxon>
        <taxon>Araneomorphae</taxon>
        <taxon>Entelegynae</taxon>
        <taxon>Araneoidea</taxon>
        <taxon>Nephilidae</taxon>
        <taxon>Trichonephila</taxon>
    </lineage>
</organism>
<sequence length="141" mass="15978">MASPGSSFTPTPLRHEDNLEVRQHPRANALQNQRKFHTMLITFFDSNRFSKNMFQLDKEFQETGGNCYRSRSHVPADTVTEVHSIDTCAENNSPKATALCSLLVPARWDTRRAGSRYVLAARTNFFSHLRAITTGFFPGKT</sequence>
<protein>
    <submittedName>
        <fullName evidence="1">Uncharacterized protein</fullName>
    </submittedName>
</protein>
<proteinExistence type="predicted"/>
<name>A0A8X6RD39_TRICX</name>
<gene>
    <name evidence="1" type="ORF">TNCV_3849121</name>
</gene>
<comment type="caution">
    <text evidence="1">The sequence shown here is derived from an EMBL/GenBank/DDBJ whole genome shotgun (WGS) entry which is preliminary data.</text>
</comment>
<dbReference type="EMBL" id="BMAU01021094">
    <property type="protein sequence ID" value="GFX90337.1"/>
    <property type="molecule type" value="Genomic_DNA"/>
</dbReference>
<evidence type="ECO:0000313" key="1">
    <source>
        <dbReference type="EMBL" id="GFX90337.1"/>
    </source>
</evidence>
<keyword evidence="2" id="KW-1185">Reference proteome</keyword>